<evidence type="ECO:0000256" key="11">
    <source>
        <dbReference type="ARBA" id="ARBA00047429"/>
    </source>
</evidence>
<organism evidence="13 14">
    <name type="scientific">Caenorhabditis auriculariae</name>
    <dbReference type="NCBI Taxonomy" id="2777116"/>
    <lineage>
        <taxon>Eukaryota</taxon>
        <taxon>Metazoa</taxon>
        <taxon>Ecdysozoa</taxon>
        <taxon>Nematoda</taxon>
        <taxon>Chromadorea</taxon>
        <taxon>Rhabditida</taxon>
        <taxon>Rhabditina</taxon>
        <taxon>Rhabditomorpha</taxon>
        <taxon>Rhabditoidea</taxon>
        <taxon>Rhabditidae</taxon>
        <taxon>Peloderinae</taxon>
        <taxon>Caenorhabditis</taxon>
    </lineage>
</organism>
<dbReference type="GO" id="GO:0005737">
    <property type="term" value="C:cytoplasm"/>
    <property type="evidence" value="ECO:0007669"/>
    <property type="project" value="TreeGrafter"/>
</dbReference>
<evidence type="ECO:0000313" key="13">
    <source>
        <dbReference type="EMBL" id="CAD6199641.1"/>
    </source>
</evidence>
<dbReference type="GO" id="GO:0070402">
    <property type="term" value="F:NADPH binding"/>
    <property type="evidence" value="ECO:0007669"/>
    <property type="project" value="TreeGrafter"/>
</dbReference>
<keyword evidence="14" id="KW-1185">Reference proteome</keyword>
<evidence type="ECO:0000256" key="2">
    <source>
        <dbReference type="ARBA" id="ARBA00011738"/>
    </source>
</evidence>
<sequence>MRSIKLLREYLRASQPSNFVFFNSGPQALGPSVIYGNVCMSYLAQNAIGSQFIAESNVPRKGDRLRREGRSRFHYFGTFQKKNDFWVLNIDLSTNDHADGNILVSGDSWTEQEKTITAEAEKHLSAASVDGIFCVAGGWAGGSASSKDFIKNAELMWSQSVWSSSIAAKLASLYLKPNGVLQLTGAAAATDGTPGMIGYGMAKAAVHQLTKSLGAKDSGLPEEASVLALLPVTLDTPMNRKWMPKADHSTWTPMSFIAETLHKWTTEPGCRPATGSLLKLTTADNETIIDPQ</sequence>
<keyword evidence="4" id="KW-0560">Oxidoreductase</keyword>
<dbReference type="OrthoDB" id="1204at2759"/>
<dbReference type="FunFam" id="3.40.50.720:FF:000157">
    <property type="entry name" value="Quinoid dihydropteridine reductase"/>
    <property type="match status" value="1"/>
</dbReference>
<keyword evidence="5" id="KW-0783">Tetrahydrobiopterin biosynthesis</keyword>
<dbReference type="InterPro" id="IPR020904">
    <property type="entry name" value="Sc_DH/Rdtase_CS"/>
</dbReference>
<comment type="catalytic activity">
    <reaction evidence="12">
        <text>5,6,7,8-tetrahydropteridine + NAD(+) = 6,7-dihydropteridine + NADH + H(+)</text>
        <dbReference type="Rhea" id="RHEA:17869"/>
        <dbReference type="ChEBI" id="CHEBI:15378"/>
        <dbReference type="ChEBI" id="CHEBI:28889"/>
        <dbReference type="ChEBI" id="CHEBI:30156"/>
        <dbReference type="ChEBI" id="CHEBI:57540"/>
        <dbReference type="ChEBI" id="CHEBI:57945"/>
        <dbReference type="EC" id="1.5.1.34"/>
    </reaction>
    <physiologicalReaction direction="right-to-left" evidence="12">
        <dbReference type="Rhea" id="RHEA:17871"/>
    </physiologicalReaction>
</comment>
<evidence type="ECO:0000256" key="1">
    <source>
        <dbReference type="ARBA" id="ARBA00006484"/>
    </source>
</evidence>
<evidence type="ECO:0000256" key="5">
    <source>
        <dbReference type="ARBA" id="ARBA00023007"/>
    </source>
</evidence>
<evidence type="ECO:0000256" key="7">
    <source>
        <dbReference type="ARBA" id="ARBA00039153"/>
    </source>
</evidence>
<proteinExistence type="inferred from homology"/>
<dbReference type="AlphaFoldDB" id="A0A8S1HSH9"/>
<dbReference type="PANTHER" id="PTHR15104:SF0">
    <property type="entry name" value="DIHYDROPTERIDINE REDUCTASE"/>
    <property type="match status" value="1"/>
</dbReference>
<accession>A0A8S1HSH9</accession>
<dbReference type="SUPFAM" id="SSF51735">
    <property type="entry name" value="NAD(P)-binding Rossmann-fold domains"/>
    <property type="match status" value="1"/>
</dbReference>
<dbReference type="InterPro" id="IPR036291">
    <property type="entry name" value="NAD(P)-bd_dom_sf"/>
</dbReference>
<dbReference type="EC" id="1.5.1.34" evidence="7"/>
<evidence type="ECO:0000256" key="3">
    <source>
        <dbReference type="ARBA" id="ARBA00022857"/>
    </source>
</evidence>
<evidence type="ECO:0000256" key="6">
    <source>
        <dbReference type="ARBA" id="ARBA00037099"/>
    </source>
</evidence>
<dbReference type="CDD" id="cd05334">
    <property type="entry name" value="DHPR_SDR_c_like"/>
    <property type="match status" value="1"/>
</dbReference>
<dbReference type="EMBL" id="CAJGYM010000190">
    <property type="protein sequence ID" value="CAD6199641.1"/>
    <property type="molecule type" value="Genomic_DNA"/>
</dbReference>
<comment type="similarity">
    <text evidence="1">Belongs to the short-chain dehydrogenases/reductases (SDR) family.</text>
</comment>
<evidence type="ECO:0000256" key="8">
    <source>
        <dbReference type="ARBA" id="ARBA00039520"/>
    </source>
</evidence>
<comment type="catalytic activity">
    <reaction evidence="11">
        <text>5,6,7,8-tetrahydropteridine + NADP(+) = 6,7-dihydropteridine + NADPH + H(+)</text>
        <dbReference type="Rhea" id="RHEA:17865"/>
        <dbReference type="ChEBI" id="CHEBI:15378"/>
        <dbReference type="ChEBI" id="CHEBI:28889"/>
        <dbReference type="ChEBI" id="CHEBI:30156"/>
        <dbReference type="ChEBI" id="CHEBI:57783"/>
        <dbReference type="ChEBI" id="CHEBI:58349"/>
        <dbReference type="EC" id="1.5.1.34"/>
    </reaction>
    <physiologicalReaction direction="right-to-left" evidence="11">
        <dbReference type="Rhea" id="RHEA:17867"/>
    </physiologicalReaction>
</comment>
<dbReference type="GO" id="GO:0070404">
    <property type="term" value="F:NADH binding"/>
    <property type="evidence" value="ECO:0007669"/>
    <property type="project" value="TreeGrafter"/>
</dbReference>
<gene>
    <name evidence="13" type="ORF">CAUJ_LOCUS15542</name>
</gene>
<evidence type="ECO:0000256" key="10">
    <source>
        <dbReference type="ARBA" id="ARBA00042518"/>
    </source>
</evidence>
<evidence type="ECO:0000256" key="4">
    <source>
        <dbReference type="ARBA" id="ARBA00023002"/>
    </source>
</evidence>
<name>A0A8S1HSH9_9PELO</name>
<dbReference type="Gene3D" id="3.40.50.720">
    <property type="entry name" value="NAD(P)-binding Rossmann-like Domain"/>
    <property type="match status" value="1"/>
</dbReference>
<dbReference type="GO" id="GO:0006559">
    <property type="term" value="P:L-phenylalanine catabolic process"/>
    <property type="evidence" value="ECO:0007669"/>
    <property type="project" value="TreeGrafter"/>
</dbReference>
<dbReference type="Proteomes" id="UP000835052">
    <property type="component" value="Unassembled WGS sequence"/>
</dbReference>
<comment type="subunit">
    <text evidence="2">Homodimer.</text>
</comment>
<dbReference type="PROSITE" id="PS00061">
    <property type="entry name" value="ADH_SHORT"/>
    <property type="match status" value="1"/>
</dbReference>
<keyword evidence="3" id="KW-0521">NADP</keyword>
<evidence type="ECO:0000256" key="9">
    <source>
        <dbReference type="ARBA" id="ARBA00041348"/>
    </source>
</evidence>
<dbReference type="PANTHER" id="PTHR15104">
    <property type="entry name" value="DIHYDROPTERIDINE REDUCTASE"/>
    <property type="match status" value="1"/>
</dbReference>
<evidence type="ECO:0000313" key="14">
    <source>
        <dbReference type="Proteomes" id="UP000835052"/>
    </source>
</evidence>
<reference evidence="13" key="1">
    <citation type="submission" date="2020-10" db="EMBL/GenBank/DDBJ databases">
        <authorList>
            <person name="Kikuchi T."/>
        </authorList>
    </citation>
    <scope>NUCLEOTIDE SEQUENCE</scope>
    <source>
        <strain evidence="13">NKZ352</strain>
    </source>
</reference>
<dbReference type="GO" id="GO:0006729">
    <property type="term" value="P:tetrahydrobiopterin biosynthetic process"/>
    <property type="evidence" value="ECO:0007669"/>
    <property type="project" value="UniProtKB-KW"/>
</dbReference>
<dbReference type="GO" id="GO:0004155">
    <property type="term" value="F:6,7-dihydropteridine reductase activity"/>
    <property type="evidence" value="ECO:0007669"/>
    <property type="project" value="UniProtKB-EC"/>
</dbReference>
<comment type="function">
    <text evidence="6">Catalyzes the conversion of quinonoid dihydrobiopterin into tetrahydrobiopterin.</text>
</comment>
<evidence type="ECO:0000256" key="12">
    <source>
        <dbReference type="ARBA" id="ARBA00047536"/>
    </source>
</evidence>
<comment type="caution">
    <text evidence="13">The sequence shown here is derived from an EMBL/GenBank/DDBJ whole genome shotgun (WGS) entry which is preliminary data.</text>
</comment>
<protein>
    <recommendedName>
        <fullName evidence="8">Dihydropteridine reductase</fullName>
        <ecNumber evidence="7">1.5.1.34</ecNumber>
    </recommendedName>
    <alternativeName>
        <fullName evidence="10">HDHPR</fullName>
    </alternativeName>
    <alternativeName>
        <fullName evidence="9">Quinoid dihydropteridine reductase</fullName>
    </alternativeName>
</protein>